<feature type="binding site" evidence="5 7">
    <location>
        <position position="83"/>
    </location>
    <ligand>
        <name>substrate</name>
    </ligand>
</feature>
<keyword evidence="2 5" id="KW-0816">Tricarboxylic acid cycle</keyword>
<evidence type="ECO:0000313" key="11">
    <source>
        <dbReference type="EMBL" id="ADE40074.1"/>
    </source>
</evidence>
<dbReference type="EMBL" id="CP001751">
    <property type="protein sequence ID" value="ADE40074.1"/>
    <property type="molecule type" value="Genomic_DNA"/>
</dbReference>
<feature type="binding site" evidence="5 8">
    <location>
        <position position="34"/>
    </location>
    <ligand>
        <name>NAD(+)</name>
        <dbReference type="ChEBI" id="CHEBI:57540"/>
    </ligand>
</feature>
<dbReference type="GO" id="GO:0030060">
    <property type="term" value="F:L-malate dehydrogenase (NAD+) activity"/>
    <property type="evidence" value="ECO:0007669"/>
    <property type="project" value="UniProtKB-UniRule"/>
</dbReference>
<feature type="domain" description="Lactate/malate dehydrogenase N-terminal" evidence="9">
    <location>
        <begin position="5"/>
        <end position="143"/>
    </location>
</feature>
<dbReference type="GO" id="GO:0004459">
    <property type="term" value="F:L-lactate dehydrogenase (NAD+) activity"/>
    <property type="evidence" value="ECO:0007669"/>
    <property type="project" value="TreeGrafter"/>
</dbReference>
<dbReference type="InterPro" id="IPR036291">
    <property type="entry name" value="NAD(P)-bd_dom_sf"/>
</dbReference>
<dbReference type="FunFam" id="3.40.50.720:FF:000018">
    <property type="entry name" value="Malate dehydrogenase"/>
    <property type="match status" value="1"/>
</dbReference>
<dbReference type="Proteomes" id="UP000007460">
    <property type="component" value="Chromosome"/>
</dbReference>
<dbReference type="InterPro" id="IPR001557">
    <property type="entry name" value="L-lactate/malate_DH"/>
</dbReference>
<dbReference type="PANTHER" id="PTHR43128">
    <property type="entry name" value="L-2-HYDROXYCARBOXYLATE DEHYDROGENASE (NAD(P)(+))"/>
    <property type="match status" value="1"/>
</dbReference>
<dbReference type="Gene3D" id="3.90.110.10">
    <property type="entry name" value="Lactate dehydrogenase/glycoside hydrolase, family 4, C-terminal"/>
    <property type="match status" value="1"/>
</dbReference>
<dbReference type="NCBIfam" id="NF004863">
    <property type="entry name" value="PRK06223.1"/>
    <property type="match status" value="1"/>
</dbReference>
<comment type="function">
    <text evidence="1 5">Catalyzes the reversible oxidation of malate to oxaloacetate.</text>
</comment>
<dbReference type="GO" id="GO:0006089">
    <property type="term" value="P:lactate metabolic process"/>
    <property type="evidence" value="ECO:0007669"/>
    <property type="project" value="TreeGrafter"/>
</dbReference>
<dbReference type="RefSeq" id="WP_013046701.1">
    <property type="nucleotide sequence ID" value="NC_014010.1"/>
</dbReference>
<keyword evidence="3 5" id="KW-0560">Oxidoreductase</keyword>
<evidence type="ECO:0000259" key="10">
    <source>
        <dbReference type="Pfam" id="PF02866"/>
    </source>
</evidence>
<evidence type="ECO:0000256" key="8">
    <source>
        <dbReference type="PIRSR" id="PIRSR000102-3"/>
    </source>
</evidence>
<dbReference type="AlphaFoldDB" id="D5BMN1"/>
<sequence>MARNKISLVGAGNIGGTLALLAGLKELGDVMLFDIAEGMPQGKALDIAQASPIEGFNANVTGSNDYAALAGSDVVIVTAGVARKPGMSRDDLIGINTNVMNQVGAGIKENCPDAFVICITNPLDVMVGVLQKASGLPTSKIVGMAGVLDSARFRYFLAEEFAVSVEDVTAFVLGGHGDTMVPLVRYSAVAGIPVPDLIKMGWSSAEKIDEIVQRTRDGGAEIVGLLKTGSAFYAPASSAIEMADAYLKDKKRLLPCAAYVDGAYGLDGLYVGVPVILGAGGVERIVEIELNEDEQAMFDRSVSAVRALNEIVAKL</sequence>
<dbReference type="NCBIfam" id="TIGR01763">
    <property type="entry name" value="MalateDH_bact"/>
    <property type="match status" value="1"/>
</dbReference>
<feature type="binding site" evidence="5 8">
    <location>
        <begin position="119"/>
        <end position="121"/>
    </location>
    <ligand>
        <name>NAD(+)</name>
        <dbReference type="ChEBI" id="CHEBI:57540"/>
    </ligand>
</feature>
<feature type="binding site" evidence="5 8">
    <location>
        <position position="96"/>
    </location>
    <ligand>
        <name>NAD(+)</name>
        <dbReference type="ChEBI" id="CHEBI:57540"/>
    </ligand>
</feature>
<proteinExistence type="inferred from homology"/>
<dbReference type="eggNOG" id="COG0039">
    <property type="taxonomic scope" value="Bacteria"/>
</dbReference>
<dbReference type="KEGG" id="apb:SAR116_1831"/>
<dbReference type="FunFam" id="3.90.110.10:FF:000004">
    <property type="entry name" value="Malate dehydrogenase"/>
    <property type="match status" value="1"/>
</dbReference>
<dbReference type="SUPFAM" id="SSF56327">
    <property type="entry name" value="LDH C-terminal domain-like"/>
    <property type="match status" value="1"/>
</dbReference>
<comment type="catalytic activity">
    <reaction evidence="5">
        <text>(S)-malate + NAD(+) = oxaloacetate + NADH + H(+)</text>
        <dbReference type="Rhea" id="RHEA:21432"/>
        <dbReference type="ChEBI" id="CHEBI:15378"/>
        <dbReference type="ChEBI" id="CHEBI:15589"/>
        <dbReference type="ChEBI" id="CHEBI:16452"/>
        <dbReference type="ChEBI" id="CHEBI:57540"/>
        <dbReference type="ChEBI" id="CHEBI:57945"/>
        <dbReference type="EC" id="1.1.1.37"/>
    </reaction>
</comment>
<feature type="binding site" evidence="5 7">
    <location>
        <position position="121"/>
    </location>
    <ligand>
        <name>substrate</name>
    </ligand>
</feature>
<feature type="binding site" evidence="5 8">
    <location>
        <begin position="10"/>
        <end position="15"/>
    </location>
    <ligand>
        <name>NAD(+)</name>
        <dbReference type="ChEBI" id="CHEBI:57540"/>
    </ligand>
</feature>
<dbReference type="InterPro" id="IPR015955">
    <property type="entry name" value="Lactate_DH/Glyco_Ohase_4_C"/>
</dbReference>
<evidence type="ECO:0000256" key="1">
    <source>
        <dbReference type="ARBA" id="ARBA00003966"/>
    </source>
</evidence>
<dbReference type="Pfam" id="PF02866">
    <property type="entry name" value="Ldh_1_C"/>
    <property type="match status" value="1"/>
</dbReference>
<evidence type="ECO:0000256" key="5">
    <source>
        <dbReference type="HAMAP-Rule" id="MF_00487"/>
    </source>
</evidence>
<dbReference type="PIRSF" id="PIRSF000102">
    <property type="entry name" value="Lac_mal_DH"/>
    <property type="match status" value="1"/>
</dbReference>
<keyword evidence="12" id="KW-1185">Reference proteome</keyword>
<gene>
    <name evidence="5" type="primary">mdh</name>
    <name evidence="11" type="ordered locus">SAR116_1831</name>
</gene>
<evidence type="ECO:0000256" key="2">
    <source>
        <dbReference type="ARBA" id="ARBA00022532"/>
    </source>
</evidence>
<dbReference type="GO" id="GO:0006099">
    <property type="term" value="P:tricarboxylic acid cycle"/>
    <property type="evidence" value="ECO:0007669"/>
    <property type="project" value="UniProtKB-UniRule"/>
</dbReference>
<dbReference type="InterPro" id="IPR011275">
    <property type="entry name" value="Malate_DH_type3"/>
</dbReference>
<feature type="binding site" evidence="5 7">
    <location>
        <position position="152"/>
    </location>
    <ligand>
        <name>substrate</name>
    </ligand>
</feature>
<feature type="active site" description="Proton acceptor" evidence="5 6">
    <location>
        <position position="176"/>
    </location>
</feature>
<dbReference type="Pfam" id="PF00056">
    <property type="entry name" value="Ldh_1_N"/>
    <property type="match status" value="1"/>
</dbReference>
<dbReference type="PRINTS" id="PR00086">
    <property type="entry name" value="LLDHDRGNASE"/>
</dbReference>
<evidence type="ECO:0000256" key="6">
    <source>
        <dbReference type="PIRSR" id="PIRSR000102-1"/>
    </source>
</evidence>
<dbReference type="OrthoDB" id="9802969at2"/>
<feature type="binding site" evidence="5 7">
    <location>
        <position position="89"/>
    </location>
    <ligand>
        <name>substrate</name>
    </ligand>
</feature>
<evidence type="ECO:0000313" key="12">
    <source>
        <dbReference type="Proteomes" id="UP000007460"/>
    </source>
</evidence>
<evidence type="ECO:0000256" key="7">
    <source>
        <dbReference type="PIRSR" id="PIRSR000102-2"/>
    </source>
</evidence>
<dbReference type="InterPro" id="IPR001236">
    <property type="entry name" value="Lactate/malate_DH_N"/>
</dbReference>
<evidence type="ECO:0000256" key="4">
    <source>
        <dbReference type="ARBA" id="ARBA00023027"/>
    </source>
</evidence>
<dbReference type="Gene3D" id="3.40.50.720">
    <property type="entry name" value="NAD(P)-binding Rossmann-like Domain"/>
    <property type="match status" value="1"/>
</dbReference>
<keyword evidence="4 5" id="KW-0520">NAD</keyword>
<dbReference type="CDD" id="cd01339">
    <property type="entry name" value="LDH-like_MDH"/>
    <property type="match status" value="1"/>
</dbReference>
<dbReference type="PANTHER" id="PTHR43128:SF16">
    <property type="entry name" value="L-LACTATE DEHYDROGENASE"/>
    <property type="match status" value="1"/>
</dbReference>
<feature type="domain" description="Lactate/malate dehydrogenase C-terminal" evidence="10">
    <location>
        <begin position="148"/>
        <end position="306"/>
    </location>
</feature>
<dbReference type="SUPFAM" id="SSF51735">
    <property type="entry name" value="NAD(P)-binding Rossmann-fold domains"/>
    <property type="match status" value="1"/>
</dbReference>
<dbReference type="STRING" id="488538.SAR116_1831"/>
<evidence type="ECO:0000256" key="3">
    <source>
        <dbReference type="ARBA" id="ARBA00023002"/>
    </source>
</evidence>
<accession>D5BMN1</accession>
<organism evidence="11 12">
    <name type="scientific">Puniceispirillum marinum (strain IMCC1322)</name>
    <dbReference type="NCBI Taxonomy" id="488538"/>
    <lineage>
        <taxon>Bacteria</taxon>
        <taxon>Pseudomonadati</taxon>
        <taxon>Pseudomonadota</taxon>
        <taxon>Alphaproteobacteria</taxon>
        <taxon>Candidatus Puniceispirillales</taxon>
        <taxon>Candidatus Puniceispirillaceae</taxon>
        <taxon>Candidatus Puniceispirillum</taxon>
    </lineage>
</organism>
<name>D5BMN1_PUNMI</name>
<reference evidence="11 12" key="1">
    <citation type="journal article" date="2010" name="J. Bacteriol.">
        <title>Complete genome sequence of "Candidatus Puniceispirillum marinum" IMCC1322, a representative of the SAR116 clade in the Alphaproteobacteria.</title>
        <authorList>
            <person name="Oh H.M."/>
            <person name="Kwon K.K."/>
            <person name="Kang I."/>
            <person name="Kang S.G."/>
            <person name="Lee J.H."/>
            <person name="Kim S.J."/>
            <person name="Cho J.C."/>
        </authorList>
    </citation>
    <scope>NUCLEOTIDE SEQUENCE [LARGE SCALE GENOMIC DNA]</scope>
    <source>
        <strain evidence="11 12">IMCC1322</strain>
    </source>
</reference>
<dbReference type="EC" id="1.1.1.37" evidence="5"/>
<evidence type="ECO:0000259" key="9">
    <source>
        <dbReference type="Pfam" id="PF00056"/>
    </source>
</evidence>
<dbReference type="InterPro" id="IPR022383">
    <property type="entry name" value="Lactate/malate_DH_C"/>
</dbReference>
<dbReference type="HAMAP" id="MF_00487">
    <property type="entry name" value="Malate_dehydrog_3"/>
    <property type="match status" value="1"/>
</dbReference>
<comment type="similarity">
    <text evidence="5">Belongs to the LDH/MDH superfamily. MDH type 3 family.</text>
</comment>
<protein>
    <recommendedName>
        <fullName evidence="5">Malate dehydrogenase</fullName>
        <ecNumber evidence="5">1.1.1.37</ecNumber>
    </recommendedName>
</protein>
<dbReference type="HOGENOM" id="CLU_045401_2_1_5"/>